<reference evidence="7" key="2">
    <citation type="submission" date="2021-03" db="UniProtKB">
        <authorList>
            <consortium name="EnsemblPlants"/>
        </authorList>
    </citation>
    <scope>IDENTIFICATION</scope>
</reference>
<dbReference type="Pfam" id="PF00335">
    <property type="entry name" value="Tetraspanin"/>
    <property type="match status" value="1"/>
</dbReference>
<evidence type="ECO:0000256" key="4">
    <source>
        <dbReference type="ARBA" id="ARBA00022989"/>
    </source>
</evidence>
<dbReference type="EnsemblPlants" id="AUR62026596-RA">
    <property type="protein sequence ID" value="AUR62026596-RA:cds"/>
    <property type="gene ID" value="AUR62026596"/>
</dbReference>
<dbReference type="InterPro" id="IPR044991">
    <property type="entry name" value="TET_plant"/>
</dbReference>
<keyword evidence="3 6" id="KW-0812">Transmembrane</keyword>
<accession>A0A803MBX9</accession>
<keyword evidence="4 6" id="KW-1133">Transmembrane helix</keyword>
<dbReference type="AlphaFoldDB" id="A0A803MBX9"/>
<evidence type="ECO:0000256" key="1">
    <source>
        <dbReference type="ARBA" id="ARBA00004141"/>
    </source>
</evidence>
<dbReference type="Proteomes" id="UP000596660">
    <property type="component" value="Unplaced"/>
</dbReference>
<feature type="transmembrane region" description="Helical" evidence="6">
    <location>
        <begin position="139"/>
        <end position="158"/>
    </location>
</feature>
<evidence type="ECO:0000256" key="3">
    <source>
        <dbReference type="ARBA" id="ARBA00022692"/>
    </source>
</evidence>
<name>A0A803MBX9_CHEQI</name>
<reference evidence="7" key="1">
    <citation type="journal article" date="2017" name="Nature">
        <title>The genome of Chenopodium quinoa.</title>
        <authorList>
            <person name="Jarvis D.E."/>
            <person name="Ho Y.S."/>
            <person name="Lightfoot D.J."/>
            <person name="Schmoeckel S.M."/>
            <person name="Li B."/>
            <person name="Borm T.J.A."/>
            <person name="Ohyanagi H."/>
            <person name="Mineta K."/>
            <person name="Michell C.T."/>
            <person name="Saber N."/>
            <person name="Kharbatia N.M."/>
            <person name="Rupper R.R."/>
            <person name="Sharp A.R."/>
            <person name="Dally N."/>
            <person name="Boughton B.A."/>
            <person name="Woo Y.H."/>
            <person name="Gao G."/>
            <person name="Schijlen E.G.W.M."/>
            <person name="Guo X."/>
            <person name="Momin A.A."/>
            <person name="Negrao S."/>
            <person name="Al-Babili S."/>
            <person name="Gehring C."/>
            <person name="Roessner U."/>
            <person name="Jung C."/>
            <person name="Murphy K."/>
            <person name="Arold S.T."/>
            <person name="Gojobori T."/>
            <person name="van der Linden C.G."/>
            <person name="van Loo E.N."/>
            <person name="Jellen E.N."/>
            <person name="Maughan P.J."/>
            <person name="Tester M."/>
        </authorList>
    </citation>
    <scope>NUCLEOTIDE SEQUENCE [LARGE SCALE GENOMIC DNA]</scope>
    <source>
        <strain evidence="7">cv. PI 614886</strain>
    </source>
</reference>
<proteinExistence type="inferred from homology"/>
<sequence length="299" mass="33780">MKFSAETRSKSTEQSIIQHQQKKQDKINCGLLELTLMLTATLQEKRNDVEDILVTIVVVIDAGYVVHELEAQACENENEVIEINGSSLNVTTSSQANDDPMYLKLWEKSKRHKNGKFDDEAEEKSWSVILDRDCPGFRFLGITLFIIGFCMMFILYCANVPDDSSDHNLPISLCLSSFMLLLLLALGIFALAVSSEGGGKSILGISYKQYYVESYSKWMQNKSGCCKPPEECNFKYTSPTVWVKPESGNYSNVDCNNWNNDPKTLCYDCQSCKAALLQDVSDQIVHLKIIQGYKHIFRS</sequence>
<dbReference type="GO" id="GO:0009734">
    <property type="term" value="P:auxin-activated signaling pathway"/>
    <property type="evidence" value="ECO:0007669"/>
    <property type="project" value="InterPro"/>
</dbReference>
<keyword evidence="8" id="KW-1185">Reference proteome</keyword>
<evidence type="ECO:0000313" key="7">
    <source>
        <dbReference type="EnsemblPlants" id="AUR62026596-RA:cds"/>
    </source>
</evidence>
<evidence type="ECO:0000313" key="8">
    <source>
        <dbReference type="Proteomes" id="UP000596660"/>
    </source>
</evidence>
<dbReference type="Gramene" id="AUR62026596-RA">
    <property type="protein sequence ID" value="AUR62026596-RA:cds"/>
    <property type="gene ID" value="AUR62026596"/>
</dbReference>
<organism evidence="7 8">
    <name type="scientific">Chenopodium quinoa</name>
    <name type="common">Quinoa</name>
    <dbReference type="NCBI Taxonomy" id="63459"/>
    <lineage>
        <taxon>Eukaryota</taxon>
        <taxon>Viridiplantae</taxon>
        <taxon>Streptophyta</taxon>
        <taxon>Embryophyta</taxon>
        <taxon>Tracheophyta</taxon>
        <taxon>Spermatophyta</taxon>
        <taxon>Magnoliopsida</taxon>
        <taxon>eudicotyledons</taxon>
        <taxon>Gunneridae</taxon>
        <taxon>Pentapetalae</taxon>
        <taxon>Caryophyllales</taxon>
        <taxon>Chenopodiaceae</taxon>
        <taxon>Chenopodioideae</taxon>
        <taxon>Atripliceae</taxon>
        <taxon>Chenopodium</taxon>
    </lineage>
</organism>
<evidence type="ECO:0000256" key="5">
    <source>
        <dbReference type="ARBA" id="ARBA00023136"/>
    </source>
</evidence>
<evidence type="ECO:0000256" key="2">
    <source>
        <dbReference type="ARBA" id="ARBA00006840"/>
    </source>
</evidence>
<evidence type="ECO:0000256" key="6">
    <source>
        <dbReference type="SAM" id="Phobius"/>
    </source>
</evidence>
<dbReference type="InterPro" id="IPR018499">
    <property type="entry name" value="Tetraspanin/Peripherin"/>
</dbReference>
<comment type="similarity">
    <text evidence="2">Belongs to the tetraspanin (TM4SF) family.</text>
</comment>
<dbReference type="PANTHER" id="PTHR32191">
    <property type="entry name" value="TETRASPANIN-8-RELATED"/>
    <property type="match status" value="1"/>
</dbReference>
<comment type="subcellular location">
    <subcellularLocation>
        <location evidence="1">Membrane</location>
        <topology evidence="1">Multi-pass membrane protein</topology>
    </subcellularLocation>
</comment>
<dbReference type="GO" id="GO:0016020">
    <property type="term" value="C:membrane"/>
    <property type="evidence" value="ECO:0007669"/>
    <property type="project" value="UniProtKB-SubCell"/>
</dbReference>
<keyword evidence="5 6" id="KW-0472">Membrane</keyword>
<protein>
    <submittedName>
        <fullName evidence="7">Uncharacterized protein</fullName>
    </submittedName>
</protein>
<feature type="transmembrane region" description="Helical" evidence="6">
    <location>
        <begin position="170"/>
        <end position="193"/>
    </location>
</feature>